<keyword evidence="2" id="KW-1185">Reference proteome</keyword>
<protein>
    <submittedName>
        <fullName evidence="3">Uncharacterized protein LOC115066602</fullName>
    </submittedName>
</protein>
<dbReference type="GeneID" id="115066602"/>
<gene>
    <name evidence="3" type="primary">LOC115066602</name>
</gene>
<dbReference type="Pfam" id="PF16064">
    <property type="entry name" value="DUF4806"/>
    <property type="match status" value="1"/>
</dbReference>
<dbReference type="RefSeq" id="XP_049302033.1">
    <property type="nucleotide sequence ID" value="XM_049446076.1"/>
</dbReference>
<evidence type="ECO:0000313" key="2">
    <source>
        <dbReference type="Proteomes" id="UP001652620"/>
    </source>
</evidence>
<feature type="domain" description="DUF4806" evidence="1">
    <location>
        <begin position="46"/>
        <end position="123"/>
    </location>
</feature>
<name>A0ABM3IYI3_BACDO</name>
<accession>A0ABM3IYI3</accession>
<evidence type="ECO:0000313" key="3">
    <source>
        <dbReference type="RefSeq" id="XP_049302033.1"/>
    </source>
</evidence>
<reference evidence="3" key="2">
    <citation type="submission" date="2025-08" db="UniProtKB">
        <authorList>
            <consortium name="RefSeq"/>
        </authorList>
    </citation>
    <scope>IDENTIFICATION</scope>
    <source>
        <tissue evidence="3">Adult</tissue>
    </source>
</reference>
<evidence type="ECO:0000259" key="1">
    <source>
        <dbReference type="Pfam" id="PF16064"/>
    </source>
</evidence>
<proteinExistence type="predicted"/>
<sequence>MFSDAMQQEIKVVRGQLQIAIEALADQKVVLNQLLQQSAEELPIQSKFPLKNEEQLISLNDQLNSENKNTYVKAMRSLLQPTGVLKNLRNILSDKIAMAFNVDGVQGKKSLKSLQNFYNALLDSIPLNDGNGTADEKLRKAMQLQKKRIFKRACLSKDKT</sequence>
<dbReference type="InterPro" id="IPR032071">
    <property type="entry name" value="DUF4806"/>
</dbReference>
<reference evidence="2" key="1">
    <citation type="submission" date="2025-05" db="UniProtKB">
        <authorList>
            <consortium name="RefSeq"/>
        </authorList>
    </citation>
    <scope>NUCLEOTIDE SEQUENCE [LARGE SCALE GENOMIC DNA]</scope>
</reference>
<organism evidence="2 3">
    <name type="scientific">Bactrocera dorsalis</name>
    <name type="common">Oriental fruit fly</name>
    <name type="synonym">Dacus dorsalis</name>
    <dbReference type="NCBI Taxonomy" id="27457"/>
    <lineage>
        <taxon>Eukaryota</taxon>
        <taxon>Metazoa</taxon>
        <taxon>Ecdysozoa</taxon>
        <taxon>Arthropoda</taxon>
        <taxon>Hexapoda</taxon>
        <taxon>Insecta</taxon>
        <taxon>Pterygota</taxon>
        <taxon>Neoptera</taxon>
        <taxon>Endopterygota</taxon>
        <taxon>Diptera</taxon>
        <taxon>Brachycera</taxon>
        <taxon>Muscomorpha</taxon>
        <taxon>Tephritoidea</taxon>
        <taxon>Tephritidae</taxon>
        <taxon>Bactrocera</taxon>
        <taxon>Bactrocera</taxon>
    </lineage>
</organism>
<dbReference type="Proteomes" id="UP001652620">
    <property type="component" value="Chromosome 1"/>
</dbReference>